<dbReference type="GO" id="GO:0016020">
    <property type="term" value="C:membrane"/>
    <property type="evidence" value="ECO:0007669"/>
    <property type="project" value="UniProtKB-SubCell"/>
</dbReference>
<accession>A0A8A3PMU7</accession>
<evidence type="ECO:0000256" key="8">
    <source>
        <dbReference type="SAM" id="Phobius"/>
    </source>
</evidence>
<feature type="transmembrane region" description="Helical" evidence="8">
    <location>
        <begin position="530"/>
        <end position="550"/>
    </location>
</feature>
<dbReference type="PANTHER" id="PTHR48041:SF91">
    <property type="entry name" value="ABC TRANSPORTER G FAMILY MEMBER 28"/>
    <property type="match status" value="1"/>
</dbReference>
<dbReference type="InterPro" id="IPR013525">
    <property type="entry name" value="ABC2_TM"/>
</dbReference>
<name>A0A8A3PMU7_9HELO</name>
<dbReference type="CDD" id="cd03213">
    <property type="entry name" value="ABCG_EPDR"/>
    <property type="match status" value="1"/>
</dbReference>
<evidence type="ECO:0000256" key="6">
    <source>
        <dbReference type="ARBA" id="ARBA00022989"/>
    </source>
</evidence>
<dbReference type="InterPro" id="IPR017871">
    <property type="entry name" value="ABC_transporter-like_CS"/>
</dbReference>
<dbReference type="EMBL" id="CP063410">
    <property type="protein sequence ID" value="QSZ36249.1"/>
    <property type="molecule type" value="Genomic_DNA"/>
</dbReference>
<dbReference type="FunFam" id="3.40.50.300:FF:000367">
    <property type="entry name" value="ABC transporter G family member 24"/>
    <property type="match status" value="1"/>
</dbReference>
<dbReference type="Proteomes" id="UP000672032">
    <property type="component" value="Chromosome 6"/>
</dbReference>
<evidence type="ECO:0000256" key="2">
    <source>
        <dbReference type="ARBA" id="ARBA00022448"/>
    </source>
</evidence>
<evidence type="ECO:0000256" key="3">
    <source>
        <dbReference type="ARBA" id="ARBA00022692"/>
    </source>
</evidence>
<evidence type="ECO:0000313" key="10">
    <source>
        <dbReference type="EMBL" id="QSZ36249.1"/>
    </source>
</evidence>
<evidence type="ECO:0000256" key="7">
    <source>
        <dbReference type="ARBA" id="ARBA00023136"/>
    </source>
</evidence>
<feature type="transmembrane region" description="Helical" evidence="8">
    <location>
        <begin position="480"/>
        <end position="497"/>
    </location>
</feature>
<feature type="transmembrane region" description="Helical" evidence="8">
    <location>
        <begin position="635"/>
        <end position="654"/>
    </location>
</feature>
<organism evidence="10 11">
    <name type="scientific">Monilinia vaccinii-corymbosi</name>
    <dbReference type="NCBI Taxonomy" id="61207"/>
    <lineage>
        <taxon>Eukaryota</taxon>
        <taxon>Fungi</taxon>
        <taxon>Dikarya</taxon>
        <taxon>Ascomycota</taxon>
        <taxon>Pezizomycotina</taxon>
        <taxon>Leotiomycetes</taxon>
        <taxon>Helotiales</taxon>
        <taxon>Sclerotiniaceae</taxon>
        <taxon>Monilinia</taxon>
    </lineage>
</organism>
<gene>
    <name evidence="10" type="ORF">DSL72_007375</name>
</gene>
<dbReference type="PANTHER" id="PTHR48041">
    <property type="entry name" value="ABC TRANSPORTER G FAMILY MEMBER 28"/>
    <property type="match status" value="1"/>
</dbReference>
<keyword evidence="2" id="KW-0813">Transport</keyword>
<dbReference type="GO" id="GO:0140359">
    <property type="term" value="F:ABC-type transporter activity"/>
    <property type="evidence" value="ECO:0007669"/>
    <property type="project" value="InterPro"/>
</dbReference>
<protein>
    <recommendedName>
        <fullName evidence="9">ABC transporter domain-containing protein</fullName>
    </recommendedName>
</protein>
<keyword evidence="4" id="KW-0547">Nucleotide-binding</keyword>
<dbReference type="InterPro" id="IPR043926">
    <property type="entry name" value="ABCG_dom"/>
</dbReference>
<keyword evidence="3 8" id="KW-0812">Transmembrane</keyword>
<comment type="subcellular location">
    <subcellularLocation>
        <location evidence="1">Membrane</location>
        <topology evidence="1">Multi-pass membrane protein</topology>
    </subcellularLocation>
</comment>
<dbReference type="InterPro" id="IPR050352">
    <property type="entry name" value="ABCG_transporters"/>
</dbReference>
<evidence type="ECO:0000256" key="5">
    <source>
        <dbReference type="ARBA" id="ARBA00022840"/>
    </source>
</evidence>
<feature type="domain" description="ABC transporter" evidence="9">
    <location>
        <begin position="150"/>
        <end position="389"/>
    </location>
</feature>
<keyword evidence="7 8" id="KW-0472">Membrane</keyword>
<dbReference type="InterPro" id="IPR027417">
    <property type="entry name" value="P-loop_NTPase"/>
</dbReference>
<sequence length="737" mass="81676">MKCAIGPGCEEGSFKNTNVGPLITLIIVDAALVLAAIGVALKRKFSNRAQKVKRLNRETFMTQGMLGGKYSPLHEEQLLAVRELSDIAMEERMMKLQQRPTGFLESGNMDVDFAYDGYNEGEHQPINADLKLFVHSLSKCFGGTKFGLTFEFENLKFHPSKSKKPILSDVSGLIDSGSLWGVMGASGAGKSTFVNVLMGKTKNTGGITKVNGIAGNISKYKKIIGYVPQDDIVLPELTVRENILHSARIRLPCTWKEEEIQHHVDVLLACLQLSHVKDSLVGSTAAPVISGGQRKRVSIGMELAAAPMALFLDEPTSGLDATAANSIMKILKALSRLGMTIVTIIHQPRREIFESLDSLVLLGAGRMIYLGPQLGVKPHFESLGFRFPKHGNPSDVMGDIIAGEGHLYKSTGDASIQPLIKYWQIHSDDQYHDIKGFVISVAESNSLPATIKTRGAYWYRQIWFCFLRSLLQQYRMKSSFFFEIGVGAISGFLIGVADINEKGNDNFRGVLIEPYEVLSSSTDYRSIPQMALLIGLAIGLTASAPGVKVFGEEKLVYWREAAAGHNRFAYYVGKVLSTIPRMILANFHFTVFFALLATPRISWVDTFAANLLYFWCIYGLASCVSMVTRREDGPLIAVMSSLIVGVLNGMSPSIHKVRSWHMTWIWRASPGTWLAEGYFTQNVSPMGYLYNLELAKEALGYNLGHFTRDMLMLFALGAAYRVLAFLGLRFMYRHKQR</sequence>
<dbReference type="SUPFAM" id="SSF52540">
    <property type="entry name" value="P-loop containing nucleoside triphosphate hydrolases"/>
    <property type="match status" value="1"/>
</dbReference>
<dbReference type="PROSITE" id="PS50893">
    <property type="entry name" value="ABC_TRANSPORTER_2"/>
    <property type="match status" value="1"/>
</dbReference>
<feature type="transmembrane region" description="Helical" evidence="8">
    <location>
        <begin position="22"/>
        <end position="41"/>
    </location>
</feature>
<dbReference type="InterPro" id="IPR003593">
    <property type="entry name" value="AAA+_ATPase"/>
</dbReference>
<dbReference type="GO" id="GO:0016887">
    <property type="term" value="F:ATP hydrolysis activity"/>
    <property type="evidence" value="ECO:0007669"/>
    <property type="project" value="InterPro"/>
</dbReference>
<feature type="transmembrane region" description="Helical" evidence="8">
    <location>
        <begin position="710"/>
        <end position="732"/>
    </location>
</feature>
<dbReference type="Pfam" id="PF19055">
    <property type="entry name" value="ABC2_membrane_7"/>
    <property type="match status" value="1"/>
</dbReference>
<proteinExistence type="predicted"/>
<evidence type="ECO:0000313" key="11">
    <source>
        <dbReference type="Proteomes" id="UP000672032"/>
    </source>
</evidence>
<dbReference type="AlphaFoldDB" id="A0A8A3PMU7"/>
<dbReference type="Gene3D" id="3.40.50.300">
    <property type="entry name" value="P-loop containing nucleotide triphosphate hydrolases"/>
    <property type="match status" value="1"/>
</dbReference>
<dbReference type="Pfam" id="PF01061">
    <property type="entry name" value="ABC2_membrane"/>
    <property type="match status" value="1"/>
</dbReference>
<evidence type="ECO:0000256" key="4">
    <source>
        <dbReference type="ARBA" id="ARBA00022741"/>
    </source>
</evidence>
<dbReference type="PROSITE" id="PS00211">
    <property type="entry name" value="ABC_TRANSPORTER_1"/>
    <property type="match status" value="1"/>
</dbReference>
<evidence type="ECO:0000256" key="1">
    <source>
        <dbReference type="ARBA" id="ARBA00004141"/>
    </source>
</evidence>
<dbReference type="InterPro" id="IPR003439">
    <property type="entry name" value="ABC_transporter-like_ATP-bd"/>
</dbReference>
<dbReference type="OrthoDB" id="66620at2759"/>
<keyword evidence="6 8" id="KW-1133">Transmembrane helix</keyword>
<dbReference type="GO" id="GO:0005524">
    <property type="term" value="F:ATP binding"/>
    <property type="evidence" value="ECO:0007669"/>
    <property type="project" value="UniProtKB-KW"/>
</dbReference>
<reference evidence="10" key="1">
    <citation type="submission" date="2020-10" db="EMBL/GenBank/DDBJ databases">
        <title>Genome Sequence of Monilinia vaccinii-corymbosi Sheds Light on Mummy Berry Disease Infection of Blueberry and Mating Type.</title>
        <authorList>
            <person name="Yow A.G."/>
            <person name="Zhang Y."/>
            <person name="Bansal K."/>
            <person name="Eacker S.M."/>
            <person name="Sullivan S."/>
            <person name="Liachko I."/>
            <person name="Cubeta M.A."/>
            <person name="Rollins J.A."/>
            <person name="Ashrafi H."/>
        </authorList>
    </citation>
    <scope>NUCLEOTIDE SEQUENCE</scope>
    <source>
        <strain evidence="10">RL-1</strain>
    </source>
</reference>
<keyword evidence="11" id="KW-1185">Reference proteome</keyword>
<feature type="transmembrane region" description="Helical" evidence="8">
    <location>
        <begin position="607"/>
        <end position="628"/>
    </location>
</feature>
<evidence type="ECO:0000259" key="9">
    <source>
        <dbReference type="PROSITE" id="PS50893"/>
    </source>
</evidence>
<dbReference type="Pfam" id="PF00005">
    <property type="entry name" value="ABC_tran"/>
    <property type="match status" value="1"/>
</dbReference>
<dbReference type="SMART" id="SM00382">
    <property type="entry name" value="AAA"/>
    <property type="match status" value="1"/>
</dbReference>
<keyword evidence="5" id="KW-0067">ATP-binding</keyword>